<gene>
    <name evidence="1" type="ORF">QO018_005691</name>
</gene>
<proteinExistence type="predicted"/>
<sequence>MLAPNDRLALLARSCAGAGEVIRIRQPIDLYRFLPRGWAHSRPAHVLLLGNYARLSYVGSDHLRAAWSGHELEWHRCGHLEPMMAVASEIAKADIVVGYGRSILEAMACARPAYVHEHSGSDGWVTADTYSRLEADGFAGTAIRLSPSADELRKDFERYTPALGGVGHDLIHAHHDARLVTAALMRTIAGFDPPSHSYDREALSSIKNLSLLLYRSNGMVRALREEMRVNRLRYESEVAGLKERIGKAELIQAQQKALLLKQAQKRGAGSRKKT</sequence>
<reference evidence="1 2" key="1">
    <citation type="submission" date="2023-07" db="EMBL/GenBank/DDBJ databases">
        <title>Genomic Encyclopedia of Type Strains, Phase IV (KMG-IV): sequencing the most valuable type-strain genomes for metagenomic binning, comparative biology and taxonomic classification.</title>
        <authorList>
            <person name="Goeker M."/>
        </authorList>
    </citation>
    <scope>NUCLEOTIDE SEQUENCE [LARGE SCALE GENOMIC DNA]</scope>
    <source>
        <strain evidence="1 2">DSM 19922</strain>
    </source>
</reference>
<accession>A0ABU0MUE1</accession>
<evidence type="ECO:0000313" key="1">
    <source>
        <dbReference type="EMBL" id="MDQ0536793.1"/>
    </source>
</evidence>
<keyword evidence="2" id="KW-1185">Reference proteome</keyword>
<protein>
    <submittedName>
        <fullName evidence="1">Uncharacterized protein</fullName>
    </submittedName>
</protein>
<evidence type="ECO:0000313" key="2">
    <source>
        <dbReference type="Proteomes" id="UP001244552"/>
    </source>
</evidence>
<dbReference type="Proteomes" id="UP001244552">
    <property type="component" value="Unassembled WGS sequence"/>
</dbReference>
<name>A0ABU0MUE1_9PROT</name>
<organism evidence="1 2">
    <name type="scientific">Azospirillum picis</name>
    <dbReference type="NCBI Taxonomy" id="488438"/>
    <lineage>
        <taxon>Bacteria</taxon>
        <taxon>Pseudomonadati</taxon>
        <taxon>Pseudomonadota</taxon>
        <taxon>Alphaproteobacteria</taxon>
        <taxon>Rhodospirillales</taxon>
        <taxon>Azospirillaceae</taxon>
        <taxon>Azospirillum</taxon>
    </lineage>
</organism>
<comment type="caution">
    <text evidence="1">The sequence shown here is derived from an EMBL/GenBank/DDBJ whole genome shotgun (WGS) entry which is preliminary data.</text>
</comment>
<dbReference type="EMBL" id="JAUSVU010000032">
    <property type="protein sequence ID" value="MDQ0536793.1"/>
    <property type="molecule type" value="Genomic_DNA"/>
</dbReference>